<dbReference type="STRING" id="1216970.GCA_001570985_00591"/>
<feature type="domain" description="Peptidase M1 membrane alanine aminopeptidase" evidence="14">
    <location>
        <begin position="242"/>
        <end position="438"/>
    </location>
</feature>
<dbReference type="InterPro" id="IPR014782">
    <property type="entry name" value="Peptidase_M1_dom"/>
</dbReference>
<evidence type="ECO:0000313" key="17">
    <source>
        <dbReference type="Proteomes" id="UP000290408"/>
    </source>
</evidence>
<sequence length="449" mass="50504">MDRQPDRTVGGERVRRHGTDDYVPGHGDASYDVEHYDLVLDYKIVGNRLSGEATLTCRALQPVSRVELDLHSLNVARVHVDGKPAKYTHRFDRLAVTLGRTVPEGEDFELRIRYAGTPKQVRSRHLGDAGWEELEDGVLVAAQPHGSPSWFPCNDRPDNKATYAIALSVAKGYHVAVAGELVRSTTRGNMTTWTYRQDDPMATYLATVQVGDYRVLEQKGAPVPVRVVAPASRPRAGFEAAFGKQPQMLAFYVELFGDYPFASYTAVITDDDLEIPLESQGLSTFGRNFMSDDWECIRLVAHELSHQWWGNSVTLTHWRDIWLHEGFACYSEWLWSEHVGLMTVGERAEVHHDKVLHDDGDELLLGDPGAELMFDDRVYKRGALTLHALRLKVGDYAFFEVLRTWSAAQRHANVTTAMFVEHAQAVTGEDLAGLFQSWLYEVELPPLPA</sequence>
<evidence type="ECO:0000256" key="9">
    <source>
        <dbReference type="ARBA" id="ARBA00022833"/>
    </source>
</evidence>
<dbReference type="Gene3D" id="2.60.40.1730">
    <property type="entry name" value="tricorn interacting facor f3 domain"/>
    <property type="match status" value="1"/>
</dbReference>
<comment type="cofactor">
    <cofactor evidence="2">
        <name>Zn(2+)</name>
        <dbReference type="ChEBI" id="CHEBI:29105"/>
    </cofactor>
</comment>
<dbReference type="GO" id="GO:0008270">
    <property type="term" value="F:zinc ion binding"/>
    <property type="evidence" value="ECO:0007669"/>
    <property type="project" value="InterPro"/>
</dbReference>
<dbReference type="Pfam" id="PF01433">
    <property type="entry name" value="Peptidase_M1"/>
    <property type="match status" value="1"/>
</dbReference>
<name>A0A4P6MUX6_9MICO</name>
<evidence type="ECO:0000256" key="6">
    <source>
        <dbReference type="ARBA" id="ARBA00022670"/>
    </source>
</evidence>
<dbReference type="OrthoDB" id="100605at2"/>
<evidence type="ECO:0000256" key="8">
    <source>
        <dbReference type="ARBA" id="ARBA00022801"/>
    </source>
</evidence>
<comment type="similarity">
    <text evidence="3">Belongs to the peptidase M1 family.</text>
</comment>
<evidence type="ECO:0000256" key="13">
    <source>
        <dbReference type="SAM" id="MobiDB-lite"/>
    </source>
</evidence>
<keyword evidence="8" id="KW-0378">Hydrolase</keyword>
<dbReference type="InterPro" id="IPR050344">
    <property type="entry name" value="Peptidase_M1_aminopeptidases"/>
</dbReference>
<dbReference type="InterPro" id="IPR001930">
    <property type="entry name" value="Peptidase_M1"/>
</dbReference>
<dbReference type="GO" id="GO:0006508">
    <property type="term" value="P:proteolysis"/>
    <property type="evidence" value="ECO:0007669"/>
    <property type="project" value="UniProtKB-KW"/>
</dbReference>
<dbReference type="AlphaFoldDB" id="A0A4P6MUX6"/>
<dbReference type="CDD" id="cd09603">
    <property type="entry name" value="M1_APN_like"/>
    <property type="match status" value="1"/>
</dbReference>
<dbReference type="InterPro" id="IPR027268">
    <property type="entry name" value="Peptidase_M4/M1_CTD_sf"/>
</dbReference>
<dbReference type="KEGG" id="jli:EXU32_10990"/>
<keyword evidence="7" id="KW-0479">Metal-binding</keyword>
<keyword evidence="6" id="KW-0645">Protease</keyword>
<evidence type="ECO:0000259" key="14">
    <source>
        <dbReference type="Pfam" id="PF01433"/>
    </source>
</evidence>
<evidence type="ECO:0000313" key="16">
    <source>
        <dbReference type="EMBL" id="QBF46726.1"/>
    </source>
</evidence>
<dbReference type="InterPro" id="IPR042097">
    <property type="entry name" value="Aminopeptidase_N-like_N_sf"/>
</dbReference>
<feature type="region of interest" description="Disordered" evidence="13">
    <location>
        <begin position="1"/>
        <end position="26"/>
    </location>
</feature>
<feature type="compositionally biased region" description="Basic and acidic residues" evidence="13">
    <location>
        <begin position="1"/>
        <end position="20"/>
    </location>
</feature>
<dbReference type="Proteomes" id="UP000290408">
    <property type="component" value="Chromosome"/>
</dbReference>
<accession>A0A4P6MUX6</accession>
<keyword evidence="17" id="KW-1185">Reference proteome</keyword>
<evidence type="ECO:0000256" key="1">
    <source>
        <dbReference type="ARBA" id="ARBA00000098"/>
    </source>
</evidence>
<comment type="catalytic activity">
    <reaction evidence="1">
        <text>Release of an N-terminal amino acid, Xaa-|-Yaa- from a peptide, amide or arylamide. Xaa is preferably Ala, but may be most amino acids including Pro (slow action). When a terminal hydrophobic residue is followed by a prolyl residue, the two may be released as an intact Xaa-Pro dipeptide.</text>
        <dbReference type="EC" id="3.4.11.2"/>
    </reaction>
</comment>
<evidence type="ECO:0000256" key="3">
    <source>
        <dbReference type="ARBA" id="ARBA00010136"/>
    </source>
</evidence>
<dbReference type="InterPro" id="IPR045357">
    <property type="entry name" value="Aminopeptidase_N-like_N"/>
</dbReference>
<evidence type="ECO:0000259" key="15">
    <source>
        <dbReference type="Pfam" id="PF17900"/>
    </source>
</evidence>
<dbReference type="Gene3D" id="1.10.390.10">
    <property type="entry name" value="Neutral Protease Domain 2"/>
    <property type="match status" value="1"/>
</dbReference>
<organism evidence="16 17">
    <name type="scientific">Janibacter limosus</name>
    <dbReference type="NCBI Taxonomy" id="53458"/>
    <lineage>
        <taxon>Bacteria</taxon>
        <taxon>Bacillati</taxon>
        <taxon>Actinomycetota</taxon>
        <taxon>Actinomycetes</taxon>
        <taxon>Micrococcales</taxon>
        <taxon>Intrasporangiaceae</taxon>
        <taxon>Janibacter</taxon>
    </lineage>
</organism>
<gene>
    <name evidence="16" type="ORF">EXU32_10990</name>
</gene>
<feature type="domain" description="Aminopeptidase N-like N-terminal" evidence="15">
    <location>
        <begin position="34"/>
        <end position="205"/>
    </location>
</feature>
<dbReference type="PANTHER" id="PTHR11533">
    <property type="entry name" value="PROTEASE M1 ZINC METALLOPROTEASE"/>
    <property type="match status" value="1"/>
</dbReference>
<dbReference type="EMBL" id="CP036164">
    <property type="protein sequence ID" value="QBF46726.1"/>
    <property type="molecule type" value="Genomic_DNA"/>
</dbReference>
<dbReference type="SUPFAM" id="SSF55486">
    <property type="entry name" value="Metalloproteases ('zincins'), catalytic domain"/>
    <property type="match status" value="1"/>
</dbReference>
<dbReference type="GO" id="GO:0016285">
    <property type="term" value="F:alanyl aminopeptidase activity"/>
    <property type="evidence" value="ECO:0007669"/>
    <property type="project" value="UniProtKB-EC"/>
</dbReference>
<dbReference type="SUPFAM" id="SSF63737">
    <property type="entry name" value="Leukotriene A4 hydrolase N-terminal domain"/>
    <property type="match status" value="1"/>
</dbReference>
<dbReference type="PRINTS" id="PR00756">
    <property type="entry name" value="ALADIPTASE"/>
</dbReference>
<evidence type="ECO:0000256" key="11">
    <source>
        <dbReference type="ARBA" id="ARBA00029811"/>
    </source>
</evidence>
<keyword evidence="10" id="KW-0482">Metalloprotease</keyword>
<evidence type="ECO:0000256" key="7">
    <source>
        <dbReference type="ARBA" id="ARBA00022723"/>
    </source>
</evidence>
<protein>
    <recommendedName>
        <fullName evidence="5">Aminopeptidase N</fullName>
        <ecNumber evidence="4">3.4.11.2</ecNumber>
    </recommendedName>
    <alternativeName>
        <fullName evidence="11">Alanine aminopeptidase</fullName>
    </alternativeName>
    <alternativeName>
        <fullName evidence="12">Lysyl aminopeptidase</fullName>
    </alternativeName>
</protein>
<keyword evidence="9" id="KW-0862">Zinc</keyword>
<dbReference type="GO" id="GO:0008237">
    <property type="term" value="F:metallopeptidase activity"/>
    <property type="evidence" value="ECO:0007669"/>
    <property type="project" value="UniProtKB-KW"/>
</dbReference>
<proteinExistence type="inferred from homology"/>
<evidence type="ECO:0000256" key="5">
    <source>
        <dbReference type="ARBA" id="ARBA00015611"/>
    </source>
</evidence>
<evidence type="ECO:0000256" key="2">
    <source>
        <dbReference type="ARBA" id="ARBA00001947"/>
    </source>
</evidence>
<dbReference type="EC" id="3.4.11.2" evidence="4"/>
<evidence type="ECO:0000256" key="12">
    <source>
        <dbReference type="ARBA" id="ARBA00031533"/>
    </source>
</evidence>
<evidence type="ECO:0000256" key="4">
    <source>
        <dbReference type="ARBA" id="ARBA00012564"/>
    </source>
</evidence>
<evidence type="ECO:0000256" key="10">
    <source>
        <dbReference type="ARBA" id="ARBA00023049"/>
    </source>
</evidence>
<reference evidence="16 17" key="1">
    <citation type="submission" date="2019-02" db="EMBL/GenBank/DDBJ databases">
        <title>Genomic data mining of an Antarctic deep-sea actinobacterium, Janibacterlimosus P3-3-X1.</title>
        <authorList>
            <person name="Liao L."/>
            <person name="Chen B."/>
        </authorList>
    </citation>
    <scope>NUCLEOTIDE SEQUENCE [LARGE SCALE GENOMIC DNA]</scope>
    <source>
        <strain evidence="16 17">P3-3-X1</strain>
    </source>
</reference>
<dbReference type="Pfam" id="PF17900">
    <property type="entry name" value="Peptidase_M1_N"/>
    <property type="match status" value="1"/>
</dbReference>